<dbReference type="AlphaFoldDB" id="A0A7K1T0U4"/>
<name>A0A7K1T0U4_9SPHI</name>
<dbReference type="EMBL" id="WPIK01000015">
    <property type="protein sequence ID" value="MVN22900.1"/>
    <property type="molecule type" value="Genomic_DNA"/>
</dbReference>
<proteinExistence type="predicted"/>
<accession>A0A7K1T0U4</accession>
<protein>
    <submittedName>
        <fullName evidence="1">DUF4160 domain-containing protein</fullName>
    </submittedName>
</protein>
<organism evidence="1 2">
    <name type="scientific">Mucilaginibacter arboris</name>
    <dbReference type="NCBI Taxonomy" id="2682090"/>
    <lineage>
        <taxon>Bacteria</taxon>
        <taxon>Pseudomonadati</taxon>
        <taxon>Bacteroidota</taxon>
        <taxon>Sphingobacteriia</taxon>
        <taxon>Sphingobacteriales</taxon>
        <taxon>Sphingobacteriaceae</taxon>
        <taxon>Mucilaginibacter</taxon>
    </lineage>
</organism>
<evidence type="ECO:0000313" key="1">
    <source>
        <dbReference type="EMBL" id="MVN22900.1"/>
    </source>
</evidence>
<dbReference type="Proteomes" id="UP000462014">
    <property type="component" value="Unassembled WGS sequence"/>
</dbReference>
<dbReference type="RefSeq" id="WP_157568605.1">
    <property type="nucleotide sequence ID" value="NZ_WPIK01000015.1"/>
</dbReference>
<comment type="caution">
    <text evidence="1">The sequence shown here is derived from an EMBL/GenBank/DDBJ whole genome shotgun (WGS) entry which is preliminary data.</text>
</comment>
<dbReference type="Pfam" id="PF13711">
    <property type="entry name" value="DUF4160"/>
    <property type="match status" value="1"/>
</dbReference>
<keyword evidence="2" id="KW-1185">Reference proteome</keyword>
<evidence type="ECO:0000313" key="2">
    <source>
        <dbReference type="Proteomes" id="UP000462014"/>
    </source>
</evidence>
<dbReference type="InterPro" id="IPR025427">
    <property type="entry name" value="DUF4160"/>
</dbReference>
<reference evidence="1 2" key="1">
    <citation type="submission" date="2019-12" db="EMBL/GenBank/DDBJ databases">
        <title>Mucilaginibacter sp. HMF7410 genome sequencing and assembly.</title>
        <authorList>
            <person name="Kang H."/>
            <person name="Cha I."/>
            <person name="Kim H."/>
            <person name="Joh K."/>
        </authorList>
    </citation>
    <scope>NUCLEOTIDE SEQUENCE [LARGE SCALE GENOMIC DNA]</scope>
    <source>
        <strain evidence="1 2">HMF7410</strain>
    </source>
</reference>
<sequence length="79" mass="9728">MPKVLEINGYKFSFYSNENDEPAHIHITKNTSNAKYWLEPELLEEYSYGFKLIERRKIKNILREHYNTLIKKWHEHFEN</sequence>
<gene>
    <name evidence="1" type="ORF">GO621_15350</name>
</gene>